<dbReference type="InterPro" id="IPR029016">
    <property type="entry name" value="GAF-like_dom_sf"/>
</dbReference>
<feature type="domain" description="GAF" evidence="1">
    <location>
        <begin position="32"/>
        <end position="147"/>
    </location>
</feature>
<name>A0ABU6CBU5_9ACTN</name>
<dbReference type="SUPFAM" id="SSF55781">
    <property type="entry name" value="GAF domain-like"/>
    <property type="match status" value="1"/>
</dbReference>
<accession>A0ABU6CBU5</accession>
<dbReference type="Gene3D" id="3.30.750.24">
    <property type="entry name" value="STAS domain"/>
    <property type="match status" value="1"/>
</dbReference>
<comment type="caution">
    <text evidence="2">The sequence shown here is derived from an EMBL/GenBank/DDBJ whole genome shotgun (WGS) entry which is preliminary data.</text>
</comment>
<dbReference type="EMBL" id="JAOZYB010000128">
    <property type="protein sequence ID" value="MEB3962174.1"/>
    <property type="molecule type" value="Genomic_DNA"/>
</dbReference>
<sequence length="350" mass="37171">MTLRNSSELVDLLHRAARSGRGLSAIPAAASARLLGLDAVTLSLLPAGGNLELVWADPADRLGRELQDLQCIAGEGPSWEAGRTGCTVIVCDLAAAAAVRRWPVFAAAAANTGVRAVIAVPLCEGVTVVGVLTGYRTRPALFSGDQRRDCVWFARAAVDLLRQTPGLGAGGVHLYRAEIQPGAGMFDVQHRVFVEEALLRLRMYPWRHNHPLDGAARDVAGGRLRPGRDVGDMGSDACSGLGAVAVAERRSHVVVRLEHELDLPADLDLLETALHQGAMTGKRVVADLSQVEYLSAETLGCLLGPARRGQALPWLAGPVSMPALGRLRVTGTLRAFRVFPSLCEATRAAR</sequence>
<dbReference type="RefSeq" id="WP_324769633.1">
    <property type="nucleotide sequence ID" value="NZ_BAAATS010000064.1"/>
</dbReference>
<dbReference type="Gene3D" id="3.30.450.40">
    <property type="match status" value="1"/>
</dbReference>
<evidence type="ECO:0000259" key="1">
    <source>
        <dbReference type="Pfam" id="PF13185"/>
    </source>
</evidence>
<evidence type="ECO:0000313" key="2">
    <source>
        <dbReference type="EMBL" id="MEB3962174.1"/>
    </source>
</evidence>
<dbReference type="Pfam" id="PF13185">
    <property type="entry name" value="GAF_2"/>
    <property type="match status" value="1"/>
</dbReference>
<keyword evidence="3" id="KW-1185">Reference proteome</keyword>
<dbReference type="InterPro" id="IPR036513">
    <property type="entry name" value="STAS_dom_sf"/>
</dbReference>
<protein>
    <submittedName>
        <fullName evidence="2">GAF domain-containing protein</fullName>
    </submittedName>
</protein>
<evidence type="ECO:0000313" key="3">
    <source>
        <dbReference type="Proteomes" id="UP001352223"/>
    </source>
</evidence>
<dbReference type="Proteomes" id="UP001352223">
    <property type="component" value="Unassembled WGS sequence"/>
</dbReference>
<reference evidence="2 3" key="1">
    <citation type="submission" date="2022-10" db="EMBL/GenBank/DDBJ databases">
        <authorList>
            <person name="Xie J."/>
            <person name="Shen N."/>
        </authorList>
    </citation>
    <scope>NUCLEOTIDE SEQUENCE [LARGE SCALE GENOMIC DNA]</scope>
    <source>
        <strain evidence="2 3">DSM 41681</strain>
    </source>
</reference>
<organism evidence="2 3">
    <name type="scientific">Streptomyces kunmingensis</name>
    <dbReference type="NCBI Taxonomy" id="68225"/>
    <lineage>
        <taxon>Bacteria</taxon>
        <taxon>Bacillati</taxon>
        <taxon>Actinomycetota</taxon>
        <taxon>Actinomycetes</taxon>
        <taxon>Kitasatosporales</taxon>
        <taxon>Streptomycetaceae</taxon>
        <taxon>Streptomyces</taxon>
    </lineage>
</organism>
<proteinExistence type="predicted"/>
<dbReference type="SUPFAM" id="SSF52091">
    <property type="entry name" value="SpoIIaa-like"/>
    <property type="match status" value="1"/>
</dbReference>
<gene>
    <name evidence="2" type="ORF">OKJ48_18235</name>
</gene>
<dbReference type="InterPro" id="IPR003018">
    <property type="entry name" value="GAF"/>
</dbReference>